<proteinExistence type="predicted"/>
<dbReference type="Pfam" id="PF13837">
    <property type="entry name" value="Myb_DNA-bind_4"/>
    <property type="match status" value="1"/>
</dbReference>
<feature type="region of interest" description="Disordered" evidence="7">
    <location>
        <begin position="338"/>
        <end position="392"/>
    </location>
</feature>
<dbReference type="GO" id="GO:0006355">
    <property type="term" value="P:regulation of DNA-templated transcription"/>
    <property type="evidence" value="ECO:0007669"/>
    <property type="project" value="UniProtKB-ARBA"/>
</dbReference>
<dbReference type="PANTHER" id="PTHR21654">
    <property type="entry name" value="FI21293P1"/>
    <property type="match status" value="1"/>
</dbReference>
<evidence type="ECO:0000256" key="1">
    <source>
        <dbReference type="ARBA" id="ARBA00004123"/>
    </source>
</evidence>
<feature type="compositionally biased region" description="Basic residues" evidence="7">
    <location>
        <begin position="676"/>
        <end position="696"/>
    </location>
</feature>
<evidence type="ECO:0000313" key="9">
    <source>
        <dbReference type="EnsemblPlants" id="Zm00001eb427630_P003"/>
    </source>
</evidence>
<feature type="region of interest" description="Disordered" evidence="7">
    <location>
        <begin position="1"/>
        <end position="99"/>
    </location>
</feature>
<sequence>MQHQGGGGGGGGGTQLGAPPPDMGPFSPPTAATGPMPLSSRPPSAQPQPPPQQPQQPGTTSTSYQELAVVSGSGPGGGFDDETVGGGGGSSGASSNRWPRAETQALIRIRSEMDATFRDATLKGHLWEDVSRKLADLGYKRSAKKCKEKFENVHKYYKRTKEGRTGRQDGKSYRFFDELEALHAAAPQPQPPLQKQQQQLPPASTTAPPLHAFAAPVSAPPPISSMPPPTGPMQPAPISSAAPAGQVQTLVELPGAHQPLNLLQGFSFSSMSESESEGDDMTAETGGSHDRLGKRKRGGDGGSGSKKTMSFFEGLMQQVVDRQEEMQRRFLETMETLESGDGAHGAGGGVSQAGGCPPQPRAGAARSGARRRGLQGRRHHRLPPAHRRAVRAAPYRRCRPNASAGACCPYHAAAKTTFSSAATAVATGDTAAEANLSRAAPAAPDTTAAQGCVAAGRRHAAQRARDLWPVTRAGARRRPSRRVGARKGGVVIAVAQDGGGRAHPASHGPGHALPGDGCQGSALGGHFVRDAAAGVQPELEAVQGEVGEHQQVLQEGEGEQQEAARGLQDLPVLPPARGHLHRQEAPPQRRRRRCRSSCSRLPRSAELEPARDRREEHQRRQEEQRGIRWRHAGAADQQWRDSADDDARRFRHRHRHEEARRHHQDVKRAPASGVHHGGRNGQRRVHRRRGGRRGRRQNAVQDTVPEAEPRRHHNQHRTSTASDDACTSGADFGSDQRLPCHGSIGARAAHFSNRTYTRSNPKKKKRSITHTVTITSSLPVHQAPSV</sequence>
<dbReference type="SMART" id="SM00717">
    <property type="entry name" value="SANT"/>
    <property type="match status" value="1"/>
</dbReference>
<reference evidence="9" key="3">
    <citation type="submission" date="2021-05" db="UniProtKB">
        <authorList>
            <consortium name="EnsemblPlants"/>
        </authorList>
    </citation>
    <scope>IDENTIFICATION</scope>
    <source>
        <strain evidence="9">cv. B73</strain>
    </source>
</reference>
<feature type="compositionally biased region" description="Polar residues" evidence="7">
    <location>
        <begin position="769"/>
        <end position="786"/>
    </location>
</feature>
<protein>
    <recommendedName>
        <fullName evidence="8">Myb-like domain-containing protein</fullName>
    </recommendedName>
</protein>
<dbReference type="Proteomes" id="UP000007305">
    <property type="component" value="Chromosome 10"/>
</dbReference>
<reference evidence="9" key="2">
    <citation type="submission" date="2019-07" db="EMBL/GenBank/DDBJ databases">
        <authorList>
            <person name="Seetharam A."/>
            <person name="Woodhouse M."/>
            <person name="Cannon E."/>
        </authorList>
    </citation>
    <scope>NUCLEOTIDE SEQUENCE [LARGE SCALE GENOMIC DNA]</scope>
    <source>
        <strain evidence="9">cv. B73</strain>
    </source>
</reference>
<feature type="compositionally biased region" description="Gly residues" evidence="7">
    <location>
        <begin position="1"/>
        <end position="15"/>
    </location>
</feature>
<keyword evidence="2" id="KW-0677">Repeat</keyword>
<evidence type="ECO:0000256" key="2">
    <source>
        <dbReference type="ARBA" id="ARBA00022737"/>
    </source>
</evidence>
<feature type="compositionally biased region" description="Gly residues" evidence="7">
    <location>
        <begin position="73"/>
        <end position="91"/>
    </location>
</feature>
<feature type="region of interest" description="Disordered" evidence="7">
    <location>
        <begin position="499"/>
        <end position="518"/>
    </location>
</feature>
<dbReference type="InParanoid" id="A0A804UMW1"/>
<feature type="region of interest" description="Disordered" evidence="7">
    <location>
        <begin position="751"/>
        <end position="786"/>
    </location>
</feature>
<feature type="compositionally biased region" description="Low complexity" evidence="7">
    <location>
        <begin position="182"/>
        <end position="203"/>
    </location>
</feature>
<keyword evidence="10" id="KW-1185">Reference proteome</keyword>
<feature type="compositionally biased region" description="Basic residues" evidence="7">
    <location>
        <begin position="649"/>
        <end position="665"/>
    </location>
</feature>
<reference evidence="10" key="1">
    <citation type="journal article" date="2009" name="Science">
        <title>The B73 maize genome: complexity, diversity, and dynamics.</title>
        <authorList>
            <person name="Schnable P.S."/>
            <person name="Ware D."/>
            <person name="Fulton R.S."/>
            <person name="Stein J.C."/>
            <person name="Wei F."/>
            <person name="Pasternak S."/>
            <person name="Liang C."/>
            <person name="Zhang J."/>
            <person name="Fulton L."/>
            <person name="Graves T.A."/>
            <person name="Minx P."/>
            <person name="Reily A.D."/>
            <person name="Courtney L."/>
            <person name="Kruchowski S.S."/>
            <person name="Tomlinson C."/>
            <person name="Strong C."/>
            <person name="Delehaunty K."/>
            <person name="Fronick C."/>
            <person name="Courtney B."/>
            <person name="Rock S.M."/>
            <person name="Belter E."/>
            <person name="Du F."/>
            <person name="Kim K."/>
            <person name="Abbott R.M."/>
            <person name="Cotton M."/>
            <person name="Levy A."/>
            <person name="Marchetto P."/>
            <person name="Ochoa K."/>
            <person name="Jackson S.M."/>
            <person name="Gillam B."/>
            <person name="Chen W."/>
            <person name="Yan L."/>
            <person name="Higginbotham J."/>
            <person name="Cardenas M."/>
            <person name="Waligorski J."/>
            <person name="Applebaum E."/>
            <person name="Phelps L."/>
            <person name="Falcone J."/>
            <person name="Kanchi K."/>
            <person name="Thane T."/>
            <person name="Scimone A."/>
            <person name="Thane N."/>
            <person name="Henke J."/>
            <person name="Wang T."/>
            <person name="Ruppert J."/>
            <person name="Shah N."/>
            <person name="Rotter K."/>
            <person name="Hodges J."/>
            <person name="Ingenthron E."/>
            <person name="Cordes M."/>
            <person name="Kohlberg S."/>
            <person name="Sgro J."/>
            <person name="Delgado B."/>
            <person name="Mead K."/>
            <person name="Chinwalla A."/>
            <person name="Leonard S."/>
            <person name="Crouse K."/>
            <person name="Collura K."/>
            <person name="Kudrna D."/>
            <person name="Currie J."/>
            <person name="He R."/>
            <person name="Angelova A."/>
            <person name="Rajasekar S."/>
            <person name="Mueller T."/>
            <person name="Lomeli R."/>
            <person name="Scara G."/>
            <person name="Ko A."/>
            <person name="Delaney K."/>
            <person name="Wissotski M."/>
            <person name="Lopez G."/>
            <person name="Campos D."/>
            <person name="Braidotti M."/>
            <person name="Ashley E."/>
            <person name="Golser W."/>
            <person name="Kim H."/>
            <person name="Lee S."/>
            <person name="Lin J."/>
            <person name="Dujmic Z."/>
            <person name="Kim W."/>
            <person name="Talag J."/>
            <person name="Zuccolo A."/>
            <person name="Fan C."/>
            <person name="Sebastian A."/>
            <person name="Kramer M."/>
            <person name="Spiegel L."/>
            <person name="Nascimento L."/>
            <person name="Zutavern T."/>
            <person name="Miller B."/>
            <person name="Ambroise C."/>
            <person name="Muller S."/>
            <person name="Spooner W."/>
            <person name="Narechania A."/>
            <person name="Ren L."/>
            <person name="Wei S."/>
            <person name="Kumari S."/>
            <person name="Faga B."/>
            <person name="Levy M.J."/>
            <person name="McMahan L."/>
            <person name="Van Buren P."/>
            <person name="Vaughn M.W."/>
            <person name="Ying K."/>
            <person name="Yeh C.-T."/>
            <person name="Emrich S.J."/>
            <person name="Jia Y."/>
            <person name="Kalyanaraman A."/>
            <person name="Hsia A.-P."/>
            <person name="Barbazuk W.B."/>
            <person name="Baucom R.S."/>
            <person name="Brutnell T.P."/>
            <person name="Carpita N.C."/>
            <person name="Chaparro C."/>
            <person name="Chia J.-M."/>
            <person name="Deragon J.-M."/>
            <person name="Estill J.C."/>
            <person name="Fu Y."/>
            <person name="Jeddeloh J.A."/>
            <person name="Han Y."/>
            <person name="Lee H."/>
            <person name="Li P."/>
            <person name="Lisch D.R."/>
            <person name="Liu S."/>
            <person name="Liu Z."/>
            <person name="Nagel D.H."/>
            <person name="McCann M.C."/>
            <person name="SanMiguel P."/>
            <person name="Myers A.M."/>
            <person name="Nettleton D."/>
            <person name="Nguyen J."/>
            <person name="Penning B.W."/>
            <person name="Ponnala L."/>
            <person name="Schneider K.L."/>
            <person name="Schwartz D.C."/>
            <person name="Sharma A."/>
            <person name="Soderlund C."/>
            <person name="Springer N.M."/>
            <person name="Sun Q."/>
            <person name="Wang H."/>
            <person name="Waterman M."/>
            <person name="Westerman R."/>
            <person name="Wolfgruber T.K."/>
            <person name="Yang L."/>
            <person name="Yu Y."/>
            <person name="Zhang L."/>
            <person name="Zhou S."/>
            <person name="Zhu Q."/>
            <person name="Bennetzen J.L."/>
            <person name="Dawe R.K."/>
            <person name="Jiang J."/>
            <person name="Jiang N."/>
            <person name="Presting G.G."/>
            <person name="Wessler S.R."/>
            <person name="Aluru S."/>
            <person name="Martienssen R.A."/>
            <person name="Clifton S.W."/>
            <person name="McCombie W.R."/>
            <person name="Wing R.A."/>
            <person name="Wilson R.K."/>
        </authorList>
    </citation>
    <scope>NUCLEOTIDE SEQUENCE [LARGE SCALE GENOMIC DNA]</scope>
    <source>
        <strain evidence="10">cv. B73</strain>
    </source>
</reference>
<feature type="region of interest" description="Disordered" evidence="7">
    <location>
        <begin position="270"/>
        <end position="308"/>
    </location>
</feature>
<feature type="region of interest" description="Disordered" evidence="7">
    <location>
        <begin position="179"/>
        <end position="243"/>
    </location>
</feature>
<accession>A0A804UMW1</accession>
<evidence type="ECO:0000256" key="5">
    <source>
        <dbReference type="ARBA" id="ARBA00023163"/>
    </source>
</evidence>
<feature type="compositionally biased region" description="Pro residues" evidence="7">
    <location>
        <begin position="218"/>
        <end position="235"/>
    </location>
</feature>
<keyword evidence="6" id="KW-0539">Nucleus</keyword>
<dbReference type="InterPro" id="IPR044822">
    <property type="entry name" value="Myb_DNA-bind_4"/>
</dbReference>
<feature type="region of interest" description="Disordered" evidence="7">
    <location>
        <begin position="545"/>
        <end position="564"/>
    </location>
</feature>
<dbReference type="PROSITE" id="PS50090">
    <property type="entry name" value="MYB_LIKE"/>
    <property type="match status" value="1"/>
</dbReference>
<organism evidence="9 10">
    <name type="scientific">Zea mays</name>
    <name type="common">Maize</name>
    <dbReference type="NCBI Taxonomy" id="4577"/>
    <lineage>
        <taxon>Eukaryota</taxon>
        <taxon>Viridiplantae</taxon>
        <taxon>Streptophyta</taxon>
        <taxon>Embryophyta</taxon>
        <taxon>Tracheophyta</taxon>
        <taxon>Spermatophyta</taxon>
        <taxon>Magnoliopsida</taxon>
        <taxon>Liliopsida</taxon>
        <taxon>Poales</taxon>
        <taxon>Poaceae</taxon>
        <taxon>PACMAD clade</taxon>
        <taxon>Panicoideae</taxon>
        <taxon>Andropogonodae</taxon>
        <taxon>Andropogoneae</taxon>
        <taxon>Tripsacinae</taxon>
        <taxon>Zea</taxon>
    </lineage>
</organism>
<dbReference type="GO" id="GO:0005634">
    <property type="term" value="C:nucleus"/>
    <property type="evidence" value="ECO:0007669"/>
    <property type="project" value="UniProtKB-SubCell"/>
</dbReference>
<evidence type="ECO:0000256" key="6">
    <source>
        <dbReference type="ARBA" id="ARBA00023242"/>
    </source>
</evidence>
<name>A0A804UMW1_MAIZE</name>
<keyword evidence="4" id="KW-0238">DNA-binding</keyword>
<dbReference type="EnsemblPlants" id="Zm00001eb427630_T003">
    <property type="protein sequence ID" value="Zm00001eb427630_P003"/>
    <property type="gene ID" value="Zm00001eb427630"/>
</dbReference>
<feature type="compositionally biased region" description="Basic and acidic residues" evidence="7">
    <location>
        <begin position="603"/>
        <end position="626"/>
    </location>
</feature>
<dbReference type="Gene3D" id="1.10.10.60">
    <property type="entry name" value="Homeodomain-like"/>
    <property type="match status" value="1"/>
</dbReference>
<evidence type="ECO:0000256" key="7">
    <source>
        <dbReference type="SAM" id="MobiDB-lite"/>
    </source>
</evidence>
<comment type="subcellular location">
    <subcellularLocation>
        <location evidence="1">Nucleus</location>
    </subcellularLocation>
</comment>
<feature type="region of interest" description="Disordered" evidence="7">
    <location>
        <begin position="570"/>
        <end position="730"/>
    </location>
</feature>
<dbReference type="PANTHER" id="PTHR21654:SF24">
    <property type="entry name" value="OS04G0541100 PROTEIN"/>
    <property type="match status" value="1"/>
</dbReference>
<dbReference type="InterPro" id="IPR001005">
    <property type="entry name" value="SANT/Myb"/>
</dbReference>
<dbReference type="FunFam" id="1.10.10.60:FF:000061">
    <property type="entry name" value="Trihelix transcription factor GT-2"/>
    <property type="match status" value="1"/>
</dbReference>
<feature type="compositionally biased region" description="Basic and acidic residues" evidence="7">
    <location>
        <begin position="638"/>
        <end position="648"/>
    </location>
</feature>
<feature type="compositionally biased region" description="Basic residues" evidence="7">
    <location>
        <begin position="368"/>
        <end position="392"/>
    </location>
</feature>
<evidence type="ECO:0000313" key="10">
    <source>
        <dbReference type="Proteomes" id="UP000007305"/>
    </source>
</evidence>
<evidence type="ECO:0000259" key="8">
    <source>
        <dbReference type="PROSITE" id="PS50090"/>
    </source>
</evidence>
<feature type="compositionally biased region" description="Pro residues" evidence="7">
    <location>
        <begin position="44"/>
        <end position="54"/>
    </location>
</feature>
<keyword evidence="3" id="KW-0805">Transcription regulation</keyword>
<dbReference type="GO" id="GO:0003677">
    <property type="term" value="F:DNA binding"/>
    <property type="evidence" value="ECO:0007669"/>
    <property type="project" value="UniProtKB-KW"/>
</dbReference>
<keyword evidence="5" id="KW-0804">Transcription</keyword>
<dbReference type="AlphaFoldDB" id="A0A804UMW1"/>
<dbReference type="Gramene" id="Zm00001eb427630_T003">
    <property type="protein sequence ID" value="Zm00001eb427630_P003"/>
    <property type="gene ID" value="Zm00001eb427630"/>
</dbReference>
<evidence type="ECO:0000256" key="3">
    <source>
        <dbReference type="ARBA" id="ARBA00023015"/>
    </source>
</evidence>
<feature type="compositionally biased region" description="Pro residues" evidence="7">
    <location>
        <begin position="18"/>
        <end position="28"/>
    </location>
</feature>
<evidence type="ECO:0000256" key="4">
    <source>
        <dbReference type="ARBA" id="ARBA00023125"/>
    </source>
</evidence>
<feature type="domain" description="Myb-like" evidence="8">
    <location>
        <begin position="90"/>
        <end position="154"/>
    </location>
</feature>
<feature type="compositionally biased region" description="Gly residues" evidence="7">
    <location>
        <begin position="342"/>
        <end position="352"/>
    </location>
</feature>
<dbReference type="CDD" id="cd12203">
    <property type="entry name" value="GT1"/>
    <property type="match status" value="1"/>
</dbReference>